<dbReference type="PROSITE" id="PS51203">
    <property type="entry name" value="CS"/>
    <property type="match status" value="1"/>
</dbReference>
<evidence type="ECO:0000256" key="4">
    <source>
        <dbReference type="ARBA" id="ARBA00022448"/>
    </source>
</evidence>
<dbReference type="SUPFAM" id="SSF64356">
    <property type="entry name" value="SNARE-like"/>
    <property type="match status" value="1"/>
</dbReference>
<protein>
    <recommendedName>
        <fullName evidence="21">CS domain-containing protein</fullName>
    </recommendedName>
</protein>
<keyword evidence="4" id="KW-0813">Transport</keyword>
<evidence type="ECO:0000259" key="16">
    <source>
        <dbReference type="PROSITE" id="PS50859"/>
    </source>
</evidence>
<dbReference type="PANTHER" id="PTHR45837">
    <property type="entry name" value="VESICLE-TRAFFICKING PROTEIN SEC22B"/>
    <property type="match status" value="1"/>
</dbReference>
<evidence type="ECO:0008006" key="21">
    <source>
        <dbReference type="Google" id="ProtNLM"/>
    </source>
</evidence>
<evidence type="ECO:0000256" key="1">
    <source>
        <dbReference type="ARBA" id="ARBA00004163"/>
    </source>
</evidence>
<dbReference type="Pfam" id="PF04969">
    <property type="entry name" value="CS"/>
    <property type="match status" value="1"/>
</dbReference>
<dbReference type="Pfam" id="PF00957">
    <property type="entry name" value="Synaptobrevin"/>
    <property type="match status" value="1"/>
</dbReference>
<evidence type="ECO:0000256" key="9">
    <source>
        <dbReference type="ARBA" id="ARBA00023034"/>
    </source>
</evidence>
<keyword evidence="5 15" id="KW-0812">Transmembrane</keyword>
<comment type="subcellular location">
    <subcellularLocation>
        <location evidence="1">Endoplasmic reticulum membrane</location>
        <topology evidence="1">Single-pass type IV membrane protein</topology>
    </subcellularLocation>
    <subcellularLocation>
        <location evidence="2">Golgi apparatus membrane</location>
    </subcellularLocation>
</comment>
<dbReference type="GO" id="GO:0005484">
    <property type="term" value="F:SNAP receptor activity"/>
    <property type="evidence" value="ECO:0007669"/>
    <property type="project" value="InterPro"/>
</dbReference>
<dbReference type="InterPro" id="IPR042855">
    <property type="entry name" value="V_SNARE_CC"/>
</dbReference>
<dbReference type="FunFam" id="3.30.450.50:FF:000003">
    <property type="entry name" value="25.3 kDa vesicle transport protein-like"/>
    <property type="match status" value="1"/>
</dbReference>
<dbReference type="EMBL" id="JAQQAF010000005">
    <property type="protein sequence ID" value="KAJ8484320.1"/>
    <property type="molecule type" value="Genomic_DNA"/>
</dbReference>
<keyword evidence="10 13" id="KW-0175">Coiled coil</keyword>
<dbReference type="SUPFAM" id="SSF58038">
    <property type="entry name" value="SNARE fusion complex"/>
    <property type="match status" value="1"/>
</dbReference>
<comment type="similarity">
    <text evidence="12">Belongs to the p23/wos2 family.</text>
</comment>
<dbReference type="Gene3D" id="6.10.140.350">
    <property type="match status" value="1"/>
</dbReference>
<keyword evidence="6" id="KW-0256">Endoplasmic reticulum</keyword>
<feature type="domain" description="CS" evidence="18">
    <location>
        <begin position="416"/>
        <end position="504"/>
    </location>
</feature>
<dbReference type="Gene3D" id="1.20.5.110">
    <property type="match status" value="1"/>
</dbReference>
<comment type="similarity">
    <text evidence="3">Belongs to the synaptobrevin family.</text>
</comment>
<dbReference type="InterPro" id="IPR044565">
    <property type="entry name" value="Sec22"/>
</dbReference>
<evidence type="ECO:0000256" key="12">
    <source>
        <dbReference type="ARBA" id="ARBA00025733"/>
    </source>
</evidence>
<dbReference type="PROSITE" id="PS50859">
    <property type="entry name" value="LONGIN"/>
    <property type="match status" value="1"/>
</dbReference>
<evidence type="ECO:0000256" key="11">
    <source>
        <dbReference type="ARBA" id="ARBA00023136"/>
    </source>
</evidence>
<dbReference type="InterPro" id="IPR010908">
    <property type="entry name" value="Longin_dom"/>
</dbReference>
<evidence type="ECO:0000313" key="19">
    <source>
        <dbReference type="EMBL" id="KAJ8484320.1"/>
    </source>
</evidence>
<feature type="domain" description="Longin" evidence="16">
    <location>
        <begin position="122"/>
        <end position="236"/>
    </location>
</feature>
<evidence type="ECO:0000256" key="10">
    <source>
        <dbReference type="ARBA" id="ARBA00023054"/>
    </source>
</evidence>
<dbReference type="GO" id="GO:0000139">
    <property type="term" value="C:Golgi membrane"/>
    <property type="evidence" value="ECO:0007669"/>
    <property type="project" value="UniProtKB-SubCell"/>
</dbReference>
<evidence type="ECO:0000256" key="13">
    <source>
        <dbReference type="PROSITE-ProRule" id="PRU00290"/>
    </source>
</evidence>
<proteinExistence type="inferred from homology"/>
<dbReference type="CDD" id="cd15866">
    <property type="entry name" value="R-SNARE_SEC22"/>
    <property type="match status" value="1"/>
</dbReference>
<keyword evidence="20" id="KW-1185">Reference proteome</keyword>
<feature type="transmembrane region" description="Helical" evidence="15">
    <location>
        <begin position="309"/>
        <end position="329"/>
    </location>
</feature>
<evidence type="ECO:0000256" key="2">
    <source>
        <dbReference type="ARBA" id="ARBA00004394"/>
    </source>
</evidence>
<dbReference type="GO" id="GO:0006888">
    <property type="term" value="P:endoplasmic reticulum to Golgi vesicle-mediated transport"/>
    <property type="evidence" value="ECO:0007669"/>
    <property type="project" value="InterPro"/>
</dbReference>
<dbReference type="SMART" id="SM01270">
    <property type="entry name" value="Longin"/>
    <property type="match status" value="1"/>
</dbReference>
<dbReference type="CDD" id="cd14824">
    <property type="entry name" value="Longin"/>
    <property type="match status" value="1"/>
</dbReference>
<evidence type="ECO:0000259" key="17">
    <source>
        <dbReference type="PROSITE" id="PS50892"/>
    </source>
</evidence>
<evidence type="ECO:0000256" key="8">
    <source>
        <dbReference type="ARBA" id="ARBA00022989"/>
    </source>
</evidence>
<feature type="region of interest" description="Disordered" evidence="14">
    <location>
        <begin position="529"/>
        <end position="569"/>
    </location>
</feature>
<sequence>MEGGDRIQLRFSLHVIVTIGLPPRGVKPIPMETRPATRVSHPSESPFHSKNAFRICFLLISLPTYAATFPGPDEDLKAADRFSDCPSGESLELSSPVVLTVILIHNILCFLSSWVKMVKLTMIARVTDGLPLAEGLDDGRDQKDADFYKQQAKLLFKNLSKGHYEASRMSIETGPYFFHYIIEGRVCYLTMCDRSYPKKLAFQYLEDLKNEFERVNGSQIETAARPYAFIKFDTFIQKTKKLYLDTRTQRNMAKLNDELYEVHQIMTRNVQEVLGVGEKLDQVSELSSRLTSESRIYADKAKDLNRQALIRKWAPVAIVLGVVMLLFWVRKKIWCYNEFSMAMEAQTVRCTRFPNDKNTSASAANVTALLPIFSLPRPPRPLIPTLASLPLSFPLRQTPLRHLLRGASPRGSSSMSRQPEVLWAQRSDKVYLTVSLPDARDVSVESEPQGAFRFSAVGAQGERFDFSLELYDSIVPEASKTNIGMRNIICSIKKERKGWWKRLQKSEEKPAPYIKVDWNKWCDEDDEESDIADSLASDDENNEISGMNDESSDDDGLLYLPDLEKARRN</sequence>
<dbReference type="GO" id="GO:0005789">
    <property type="term" value="C:endoplasmic reticulum membrane"/>
    <property type="evidence" value="ECO:0007669"/>
    <property type="project" value="UniProtKB-SubCell"/>
</dbReference>
<evidence type="ECO:0000256" key="7">
    <source>
        <dbReference type="ARBA" id="ARBA00022927"/>
    </source>
</evidence>
<dbReference type="InterPro" id="IPR008978">
    <property type="entry name" value="HSP20-like_chaperone"/>
</dbReference>
<accession>A0AAV8QYA9</accession>
<feature type="domain" description="V-SNARE coiled-coil homology" evidence="17">
    <location>
        <begin position="251"/>
        <end position="311"/>
    </location>
</feature>
<dbReference type="InterPro" id="IPR011012">
    <property type="entry name" value="Longin-like_dom_sf"/>
</dbReference>
<comment type="caution">
    <text evidence="19">The sequence shown here is derived from an EMBL/GenBank/DDBJ whole genome shotgun (WGS) entry which is preliminary data.</text>
</comment>
<name>A0AAV8QYA9_ENSVE</name>
<dbReference type="CDD" id="cd06465">
    <property type="entry name" value="p23_hB-ind1_like"/>
    <property type="match status" value="1"/>
</dbReference>
<feature type="compositionally biased region" description="Acidic residues" evidence="14">
    <location>
        <begin position="529"/>
        <end position="542"/>
    </location>
</feature>
<feature type="transmembrane region" description="Helical" evidence="15">
    <location>
        <begin position="97"/>
        <end position="115"/>
    </location>
</feature>
<evidence type="ECO:0000256" key="6">
    <source>
        <dbReference type="ARBA" id="ARBA00022824"/>
    </source>
</evidence>
<dbReference type="GO" id="GO:0051879">
    <property type="term" value="F:Hsp90 protein binding"/>
    <property type="evidence" value="ECO:0007669"/>
    <property type="project" value="UniProtKB-ARBA"/>
</dbReference>
<dbReference type="GO" id="GO:0006890">
    <property type="term" value="P:retrograde vesicle-mediated transport, Golgi to endoplasmic reticulum"/>
    <property type="evidence" value="ECO:0007669"/>
    <property type="project" value="InterPro"/>
</dbReference>
<evidence type="ECO:0000256" key="3">
    <source>
        <dbReference type="ARBA" id="ARBA00008025"/>
    </source>
</evidence>
<gene>
    <name evidence="19" type="ORF">OPV22_016805</name>
</gene>
<dbReference type="PROSITE" id="PS50892">
    <property type="entry name" value="V_SNARE"/>
    <property type="match status" value="1"/>
</dbReference>
<evidence type="ECO:0000256" key="15">
    <source>
        <dbReference type="SAM" id="Phobius"/>
    </source>
</evidence>
<dbReference type="InterPro" id="IPR007052">
    <property type="entry name" value="CS_dom"/>
</dbReference>
<evidence type="ECO:0000256" key="14">
    <source>
        <dbReference type="SAM" id="MobiDB-lite"/>
    </source>
</evidence>
<dbReference type="Gene3D" id="3.30.450.50">
    <property type="entry name" value="Longin domain"/>
    <property type="match status" value="1"/>
</dbReference>
<keyword evidence="8 15" id="KW-1133">Transmembrane helix</keyword>
<evidence type="ECO:0000313" key="20">
    <source>
        <dbReference type="Proteomes" id="UP001222027"/>
    </source>
</evidence>
<feature type="transmembrane region" description="Helical" evidence="15">
    <location>
        <begin position="52"/>
        <end position="71"/>
    </location>
</feature>
<dbReference type="Proteomes" id="UP001222027">
    <property type="component" value="Unassembled WGS sequence"/>
</dbReference>
<reference evidence="19 20" key="1">
    <citation type="submission" date="2022-12" db="EMBL/GenBank/DDBJ databases">
        <title>Chromosome-scale assembly of the Ensete ventricosum genome.</title>
        <authorList>
            <person name="Dussert Y."/>
            <person name="Stocks J."/>
            <person name="Wendawek A."/>
            <person name="Woldeyes F."/>
            <person name="Nichols R.A."/>
            <person name="Borrell J.S."/>
        </authorList>
    </citation>
    <scope>NUCLEOTIDE SEQUENCE [LARGE SCALE GENOMIC DNA]</scope>
    <source>
        <strain evidence="20">cv. Maze</strain>
        <tissue evidence="19">Seeds</tissue>
    </source>
</reference>
<dbReference type="GO" id="GO:0015031">
    <property type="term" value="P:protein transport"/>
    <property type="evidence" value="ECO:0007669"/>
    <property type="project" value="UniProtKB-KW"/>
</dbReference>
<evidence type="ECO:0000259" key="18">
    <source>
        <dbReference type="PROSITE" id="PS51203"/>
    </source>
</evidence>
<dbReference type="FunFam" id="1.20.5.110:FF:000028">
    <property type="entry name" value="25.3 kDa vesicle transport protein-like"/>
    <property type="match status" value="1"/>
</dbReference>
<dbReference type="Pfam" id="PF13774">
    <property type="entry name" value="Longin"/>
    <property type="match status" value="1"/>
</dbReference>
<dbReference type="AlphaFoldDB" id="A0AAV8QYA9"/>
<dbReference type="SUPFAM" id="SSF49764">
    <property type="entry name" value="HSP20-like chaperones"/>
    <property type="match status" value="1"/>
</dbReference>
<keyword evidence="11 15" id="KW-0472">Membrane</keyword>
<keyword evidence="9" id="KW-0333">Golgi apparatus</keyword>
<dbReference type="GO" id="GO:0051087">
    <property type="term" value="F:protein-folding chaperone binding"/>
    <property type="evidence" value="ECO:0007669"/>
    <property type="project" value="UniProtKB-ARBA"/>
</dbReference>
<dbReference type="FunFam" id="2.60.40.790:FF:000013">
    <property type="entry name" value="Very-long-chain (3R)-3-hydroxyacyl-CoA dehydratase"/>
    <property type="match status" value="1"/>
</dbReference>
<dbReference type="Gene3D" id="2.60.40.790">
    <property type="match status" value="1"/>
</dbReference>
<dbReference type="GO" id="GO:0101031">
    <property type="term" value="C:protein folding chaperone complex"/>
    <property type="evidence" value="ECO:0007669"/>
    <property type="project" value="UniProtKB-ARBA"/>
</dbReference>
<keyword evidence="7" id="KW-0653">Protein transport</keyword>
<organism evidence="19 20">
    <name type="scientific">Ensete ventricosum</name>
    <name type="common">Abyssinian banana</name>
    <name type="synonym">Musa ensete</name>
    <dbReference type="NCBI Taxonomy" id="4639"/>
    <lineage>
        <taxon>Eukaryota</taxon>
        <taxon>Viridiplantae</taxon>
        <taxon>Streptophyta</taxon>
        <taxon>Embryophyta</taxon>
        <taxon>Tracheophyta</taxon>
        <taxon>Spermatophyta</taxon>
        <taxon>Magnoliopsida</taxon>
        <taxon>Liliopsida</taxon>
        <taxon>Zingiberales</taxon>
        <taxon>Musaceae</taxon>
        <taxon>Ensete</taxon>
    </lineage>
</organism>
<evidence type="ECO:0000256" key="5">
    <source>
        <dbReference type="ARBA" id="ARBA00022692"/>
    </source>
</evidence>